<dbReference type="GO" id="GO:0004674">
    <property type="term" value="F:protein serine/threonine kinase activity"/>
    <property type="evidence" value="ECO:0007669"/>
    <property type="project" value="UniProtKB-KW"/>
</dbReference>
<dbReference type="InterPro" id="IPR011009">
    <property type="entry name" value="Kinase-like_dom_sf"/>
</dbReference>
<evidence type="ECO:0000256" key="5">
    <source>
        <dbReference type="ARBA" id="ARBA00022777"/>
    </source>
</evidence>
<comment type="similarity">
    <text evidence="1">Belongs to the protein kinase superfamily. STE Ser/Thr protein kinase family. MAP kinase kinase kinase subfamily.</text>
</comment>
<dbReference type="Pfam" id="PF19431">
    <property type="entry name" value="MEKK4_N"/>
    <property type="match status" value="2"/>
</dbReference>
<evidence type="ECO:0000313" key="10">
    <source>
        <dbReference type="EMBL" id="CAD7242564.1"/>
    </source>
</evidence>
<feature type="region of interest" description="Disordered" evidence="8">
    <location>
        <begin position="18"/>
        <end position="105"/>
    </location>
</feature>
<dbReference type="Proteomes" id="UP000677054">
    <property type="component" value="Unassembled WGS sequence"/>
</dbReference>
<dbReference type="GO" id="GO:0005524">
    <property type="term" value="F:ATP binding"/>
    <property type="evidence" value="ECO:0007669"/>
    <property type="project" value="UniProtKB-UniRule"/>
</dbReference>
<feature type="compositionally biased region" description="Acidic residues" evidence="8">
    <location>
        <begin position="31"/>
        <end position="47"/>
    </location>
</feature>
<dbReference type="Gene3D" id="1.10.510.10">
    <property type="entry name" value="Transferase(Phosphotransferase) domain 1"/>
    <property type="match status" value="1"/>
</dbReference>
<accession>A0A7R8X4F3</accession>
<dbReference type="GO" id="GO:0000165">
    <property type="term" value="P:MAPK cascade"/>
    <property type="evidence" value="ECO:0007669"/>
    <property type="project" value="InterPro"/>
</dbReference>
<feature type="compositionally biased region" description="Polar residues" evidence="8">
    <location>
        <begin position="1505"/>
        <end position="1518"/>
    </location>
</feature>
<dbReference type="EMBL" id="LR899804">
    <property type="protein sequence ID" value="CAD7242564.1"/>
    <property type="molecule type" value="Genomic_DNA"/>
</dbReference>
<dbReference type="InterPro" id="IPR050538">
    <property type="entry name" value="MAP_kinase_kinase_kinase"/>
</dbReference>
<dbReference type="CDD" id="cd06626">
    <property type="entry name" value="STKc_MEKK4"/>
    <property type="match status" value="1"/>
</dbReference>
<feature type="compositionally biased region" description="Basic residues" evidence="8">
    <location>
        <begin position="1479"/>
        <end position="1489"/>
    </location>
</feature>
<keyword evidence="11" id="KW-1185">Reference proteome</keyword>
<reference evidence="10" key="1">
    <citation type="submission" date="2020-11" db="EMBL/GenBank/DDBJ databases">
        <authorList>
            <person name="Tran Van P."/>
        </authorList>
    </citation>
    <scope>NUCLEOTIDE SEQUENCE</scope>
</reference>
<feature type="region of interest" description="Disordered" evidence="8">
    <location>
        <begin position="1474"/>
        <end position="1539"/>
    </location>
</feature>
<evidence type="ECO:0000256" key="3">
    <source>
        <dbReference type="ARBA" id="ARBA00022679"/>
    </source>
</evidence>
<dbReference type="SMART" id="SM00220">
    <property type="entry name" value="S_TKc"/>
    <property type="match status" value="1"/>
</dbReference>
<organism evidence="10">
    <name type="scientific">Darwinula stevensoni</name>
    <dbReference type="NCBI Taxonomy" id="69355"/>
    <lineage>
        <taxon>Eukaryota</taxon>
        <taxon>Metazoa</taxon>
        <taxon>Ecdysozoa</taxon>
        <taxon>Arthropoda</taxon>
        <taxon>Crustacea</taxon>
        <taxon>Oligostraca</taxon>
        <taxon>Ostracoda</taxon>
        <taxon>Podocopa</taxon>
        <taxon>Podocopida</taxon>
        <taxon>Darwinulocopina</taxon>
        <taxon>Darwinuloidea</taxon>
        <taxon>Darwinulidae</taxon>
        <taxon>Darwinula</taxon>
    </lineage>
</organism>
<feature type="compositionally biased region" description="Polar residues" evidence="8">
    <location>
        <begin position="1528"/>
        <end position="1539"/>
    </location>
</feature>
<gene>
    <name evidence="10" type="ORF">DSTB1V02_LOCUS2526</name>
</gene>
<dbReference type="SUPFAM" id="SSF56112">
    <property type="entry name" value="Protein kinase-like (PK-like)"/>
    <property type="match status" value="1"/>
</dbReference>
<feature type="compositionally biased region" description="Basic residues" evidence="8">
    <location>
        <begin position="59"/>
        <end position="68"/>
    </location>
</feature>
<evidence type="ECO:0000256" key="4">
    <source>
        <dbReference type="ARBA" id="ARBA00022741"/>
    </source>
</evidence>
<feature type="binding site" evidence="7">
    <location>
        <position position="1649"/>
    </location>
    <ligand>
        <name>ATP</name>
        <dbReference type="ChEBI" id="CHEBI:30616"/>
    </ligand>
</feature>
<dbReference type="PROSITE" id="PS50011">
    <property type="entry name" value="PROTEIN_KINASE_DOM"/>
    <property type="match status" value="1"/>
</dbReference>
<dbReference type="OrthoDB" id="1043025at2759"/>
<name>A0A7R8X4F3_9CRUS</name>
<dbReference type="InterPro" id="IPR045801">
    <property type="entry name" value="MEKK4_N"/>
</dbReference>
<feature type="region of interest" description="Disordered" evidence="8">
    <location>
        <begin position="129"/>
        <end position="198"/>
    </location>
</feature>
<keyword evidence="5" id="KW-0418">Kinase</keyword>
<keyword evidence="4 7" id="KW-0547">Nucleotide-binding</keyword>
<feature type="region of interest" description="Disordered" evidence="8">
    <location>
        <begin position="781"/>
        <end position="809"/>
    </location>
</feature>
<dbReference type="PANTHER" id="PTHR48016">
    <property type="entry name" value="MAP KINASE KINASE KINASE SSK2-RELATED-RELATED"/>
    <property type="match status" value="1"/>
</dbReference>
<dbReference type="PROSITE" id="PS00107">
    <property type="entry name" value="PROTEIN_KINASE_ATP"/>
    <property type="match status" value="1"/>
</dbReference>
<dbReference type="Pfam" id="PF00069">
    <property type="entry name" value="Pkinase"/>
    <property type="match status" value="1"/>
</dbReference>
<protein>
    <recommendedName>
        <fullName evidence="9">Protein kinase domain-containing protein</fullName>
    </recommendedName>
</protein>
<evidence type="ECO:0000256" key="7">
    <source>
        <dbReference type="PROSITE-ProRule" id="PRU10141"/>
    </source>
</evidence>
<dbReference type="Gene3D" id="1.10.10.1450">
    <property type="match status" value="1"/>
</dbReference>
<dbReference type="PROSITE" id="PS00108">
    <property type="entry name" value="PROTEIN_KINASE_ST"/>
    <property type="match status" value="1"/>
</dbReference>
<dbReference type="InterPro" id="IPR000719">
    <property type="entry name" value="Prot_kinase_dom"/>
</dbReference>
<keyword evidence="3" id="KW-0808">Transferase</keyword>
<feature type="compositionally biased region" description="Low complexity" evidence="8">
    <location>
        <begin position="158"/>
        <end position="171"/>
    </location>
</feature>
<evidence type="ECO:0000259" key="9">
    <source>
        <dbReference type="PROSITE" id="PS50011"/>
    </source>
</evidence>
<proteinExistence type="inferred from homology"/>
<dbReference type="EMBL" id="CAJPEV010000287">
    <property type="protein sequence ID" value="CAG0883472.1"/>
    <property type="molecule type" value="Genomic_DNA"/>
</dbReference>
<feature type="compositionally biased region" description="Basic and acidic residues" evidence="8">
    <location>
        <begin position="262"/>
        <end position="271"/>
    </location>
</feature>
<dbReference type="InterPro" id="IPR008271">
    <property type="entry name" value="Ser/Thr_kinase_AS"/>
</dbReference>
<dbReference type="PANTHER" id="PTHR48016:SF32">
    <property type="entry name" value="MITOGEN-ACTIVATED PROTEIN KINASE KINASE KINASE 4"/>
    <property type="match status" value="1"/>
</dbReference>
<dbReference type="InterPro" id="IPR041426">
    <property type="entry name" value="Mos1_HTH"/>
</dbReference>
<feature type="region of interest" description="Disordered" evidence="8">
    <location>
        <begin position="262"/>
        <end position="299"/>
    </location>
</feature>
<evidence type="ECO:0000256" key="1">
    <source>
        <dbReference type="ARBA" id="ARBA00006529"/>
    </source>
</evidence>
<evidence type="ECO:0000313" key="11">
    <source>
        <dbReference type="Proteomes" id="UP000677054"/>
    </source>
</evidence>
<dbReference type="InterPro" id="IPR017441">
    <property type="entry name" value="Protein_kinase_ATP_BS"/>
</dbReference>
<feature type="domain" description="Protein kinase" evidence="9">
    <location>
        <begin position="1620"/>
        <end position="1878"/>
    </location>
</feature>
<sequence length="1973" mass="221806">MLDSRGVNVSPMYMSSSLVRLRHDRGRNESDGDDEEDSSDDELDAETNADFSTTPPRMQKLRNQKRRGSKDIEIPSRWTGHSHSRGGEHVYRGRTHPGAIQTRSRNVNLDSFVRSLSREVYHSDEDVRMMTRSSEHRRKNQRQRNLERTSARMWKMNQGMSLSQGRRSSLSGPTSLEQEGYASSSPTQQGGSPSMPYIMPHSGTKLAAMAPIERATLRPIVYYEFLQGHSARAAADNICAAFKGNVVHYSTVSRWLKRLESGDTTFGDRPRSGRPSTVDDEALRNALNAKPNATTRESATTLGIETSCQLQSIRSKPAVSYHPLIPPSLLPTPHSYASITRVSYPGYPHQHHQKNWNQYYAMQLYTLGASAAIPNPSAQSAQGKQGTNPWGCPQDRVEFYKKFSSLVRLGNLDRQGAPVHRQRSSEELVFLSELQDMLWLELQAWHAGRSKEDEDMFLTKEREKVEPLLQELLDFHYIPVPVKRYPSGDSGINSFGHPLSVSRQASQLETEDETGEATFSQLETSQEVSALTTMNKDMSESGYGAECETTDPGSSMNDEVVNLAKIMKPEPESAAVLSVLVSEDEETACDSSKPQLDLPLLLTVAGSNNPKGNLTHSEGEHEEYSCDGCLSVFCQPCVFNLNNALDKVKDLLDRIEYVEGLFPSSRALGEVHPTYKLDPCTKQMRTLCVWYNVTTNLRQSIEILGRSLVSMGARDVPWPNLETGEQRILVIEGLTPELNLDLAAVSTLSSFSSLSPKLPHKEIPGGQSKLKVKFDLSVGDRDMDGNTDECPSTNPSDSNASVTSSDSAINIPLKPGKVMRSLSETSSIVSTSSPYRHYVEKQLKTRGLKNMLENFEFIFRSVISRAYSVLHEPTDRNKTQTQRGQLLGLHLSPSSTATDLCMSVPGGQNSQQTASMCESYAEEFQKLGLPSFKSLYLFLCKVSLDIMYDCLTCKVEHQPDKPSSLSVRQLMQECKEMIESAVTVRQKFLYCATPVLLKADPNDVEKHVQDIERFDAQAKCLLEYYLDYMEQWVLALQREKVVSVKQRNCLEEEWNFVRSTCPNIRGGESLAAIRFWYTFSFLSSNMLNAIGDFLETRLDECTSRLYDSTLSADNDDQGITLKQSLLQACRGFQSLFHEAREKAIRAISFAKVLRKDLEIGAEYHFNCEGPEAFLKKLEETKHIRVLAPHHTDQLMFVPEYLNNRHKYILQLLDMIVAHDYETPSDFEDNEERDEEHENPEDGYLLVMSYPDVPSPSVSWNGATVRIYPTAENTIALCHLKVKELMLVVNQPQQLNAMRQKFQSLVGNTVTVVRDQTSPHQAIAGSVMELKSDALGLGERIARCILSVEEKLDIRSYPNMDENDQIQITARAREILHQCYNFSFEYARELPKLVTGYSRYKVGPGMIHLAQQWMRFVRDRCERGRGLRPRWANQGLNFLIAACEPQYLKDLKEEAFKGFQESIKECITHVIGSAHQQTLAHHRHKPRHRSSSPAIHAHAHSHGHGNPTNRPSYRSSLSSPADRVMNGAIPSSPTCSRSSLPTIPTLEFILSPSEDSEATLSSPPSCNTLTEDRMTRIRESVAHLDAQRRHYLQEAGRIGHVTSTVPQARFHIKVRSVNFSWQKGFKIGQGRFGKVFTAVNNRTGELMAMKEVPLQPNDHQAIKSIAEEIRIFEGIRHPNLVRYHGVEILRDEMLIFMEYCGEGTLESLSESLQGLPESLIRRYTNQLLQAVLTLHEHGIVHRDIKGANIFLTDEANNLKLGDFGCAVKMHTQATLPGELQGFVGTPAFMAPEVISRQGGYGRAADIWSLGCVIIEMATGKRPWPDLENNYQIMFKVGMGEVPEFPSSLSEEGHWFLSLCLRGEPKARASAAQLLDHSFVKVCMEDDYNENPNDLASHDKRRSRKKNLPSEITSVVVAVGFEAAQLESQAELPAAFVISSTQCNHLILLTIRHDGNLLNCLLFLSCHLLDHLYIR</sequence>
<feature type="compositionally biased region" description="Low complexity" evidence="8">
    <location>
        <begin position="796"/>
        <end position="808"/>
    </location>
</feature>
<evidence type="ECO:0000256" key="2">
    <source>
        <dbReference type="ARBA" id="ARBA00022527"/>
    </source>
</evidence>
<keyword evidence="6 7" id="KW-0067">ATP-binding</keyword>
<evidence type="ECO:0000256" key="6">
    <source>
        <dbReference type="ARBA" id="ARBA00022840"/>
    </source>
</evidence>
<feature type="compositionally biased region" description="Low complexity" evidence="8">
    <location>
        <begin position="183"/>
        <end position="194"/>
    </location>
</feature>
<evidence type="ECO:0000256" key="8">
    <source>
        <dbReference type="SAM" id="MobiDB-lite"/>
    </source>
</evidence>
<dbReference type="Pfam" id="PF17906">
    <property type="entry name" value="HTH_48"/>
    <property type="match status" value="1"/>
</dbReference>
<keyword evidence="2" id="KW-0723">Serine/threonine-protein kinase</keyword>